<reference evidence="4" key="1">
    <citation type="journal article" date="2023" name="GigaByte">
        <title>Genome assembly of the bearded iris, Iris pallida Lam.</title>
        <authorList>
            <person name="Bruccoleri R.E."/>
            <person name="Oakeley E.J."/>
            <person name="Faust A.M.E."/>
            <person name="Altorfer M."/>
            <person name="Dessus-Babus S."/>
            <person name="Burckhardt D."/>
            <person name="Oertli M."/>
            <person name="Naumann U."/>
            <person name="Petersen F."/>
            <person name="Wong J."/>
        </authorList>
    </citation>
    <scope>NUCLEOTIDE SEQUENCE</scope>
    <source>
        <strain evidence="4">GSM-AAB239-AS_SAM_17_03QT</strain>
    </source>
</reference>
<dbReference type="SMART" id="SM00185">
    <property type="entry name" value="ARM"/>
    <property type="match status" value="3"/>
</dbReference>
<feature type="repeat" description="ARM" evidence="2">
    <location>
        <begin position="184"/>
        <end position="229"/>
    </location>
</feature>
<dbReference type="AlphaFoldDB" id="A0AAX6IF43"/>
<dbReference type="PROSITE" id="PS50176">
    <property type="entry name" value="ARM_REPEAT"/>
    <property type="match status" value="1"/>
</dbReference>
<keyword evidence="5" id="KW-1185">Reference proteome</keyword>
<dbReference type="PANTHER" id="PTHR46700">
    <property type="entry name" value="ARM REPEAT SUPERFAMILY PROTEIN"/>
    <property type="match status" value="1"/>
</dbReference>
<evidence type="ECO:0000259" key="3">
    <source>
        <dbReference type="Pfam" id="PF25598"/>
    </source>
</evidence>
<dbReference type="InterPro" id="IPR016024">
    <property type="entry name" value="ARM-type_fold"/>
</dbReference>
<dbReference type="InterPro" id="IPR058678">
    <property type="entry name" value="ARM_PUB"/>
</dbReference>
<dbReference type="PROSITE" id="PS50077">
    <property type="entry name" value="HEAT_REPEAT"/>
    <property type="match status" value="1"/>
</dbReference>
<dbReference type="Pfam" id="PF25598">
    <property type="entry name" value="ARM_PUB"/>
    <property type="match status" value="1"/>
</dbReference>
<dbReference type="SUPFAM" id="SSF48371">
    <property type="entry name" value="ARM repeat"/>
    <property type="match status" value="1"/>
</dbReference>
<feature type="repeat" description="HEAT" evidence="1">
    <location>
        <begin position="185"/>
        <end position="222"/>
    </location>
</feature>
<evidence type="ECO:0000313" key="5">
    <source>
        <dbReference type="Proteomes" id="UP001140949"/>
    </source>
</evidence>
<comment type="caution">
    <text evidence="4">The sequence shown here is derived from an EMBL/GenBank/DDBJ whole genome shotgun (WGS) entry which is preliminary data.</text>
</comment>
<name>A0AAX6IF43_IRIPA</name>
<reference evidence="4" key="2">
    <citation type="submission" date="2023-04" db="EMBL/GenBank/DDBJ databases">
        <authorList>
            <person name="Bruccoleri R.E."/>
            <person name="Oakeley E.J."/>
            <person name="Faust A.-M."/>
            <person name="Dessus-Babus S."/>
            <person name="Altorfer M."/>
            <person name="Burckhardt D."/>
            <person name="Oertli M."/>
            <person name="Naumann U."/>
            <person name="Petersen F."/>
            <person name="Wong J."/>
        </authorList>
    </citation>
    <scope>NUCLEOTIDE SEQUENCE</scope>
    <source>
        <strain evidence="4">GSM-AAB239-AS_SAM_17_03QT</strain>
        <tissue evidence="4">Leaf</tissue>
    </source>
</reference>
<dbReference type="Proteomes" id="UP001140949">
    <property type="component" value="Unassembled WGS sequence"/>
</dbReference>
<dbReference type="EMBL" id="JANAVB010002397">
    <property type="protein sequence ID" value="KAJ6850985.1"/>
    <property type="molecule type" value="Genomic_DNA"/>
</dbReference>
<dbReference type="PANTHER" id="PTHR46700:SF2">
    <property type="entry name" value="ARM REPEAT SUPERFAMILY PROTEIN"/>
    <property type="match status" value="1"/>
</dbReference>
<organism evidence="4 5">
    <name type="scientific">Iris pallida</name>
    <name type="common">Sweet iris</name>
    <dbReference type="NCBI Taxonomy" id="29817"/>
    <lineage>
        <taxon>Eukaryota</taxon>
        <taxon>Viridiplantae</taxon>
        <taxon>Streptophyta</taxon>
        <taxon>Embryophyta</taxon>
        <taxon>Tracheophyta</taxon>
        <taxon>Spermatophyta</taxon>
        <taxon>Magnoliopsida</taxon>
        <taxon>Liliopsida</taxon>
        <taxon>Asparagales</taxon>
        <taxon>Iridaceae</taxon>
        <taxon>Iridoideae</taxon>
        <taxon>Irideae</taxon>
        <taxon>Iris</taxon>
    </lineage>
</organism>
<dbReference type="InterPro" id="IPR011989">
    <property type="entry name" value="ARM-like"/>
</dbReference>
<evidence type="ECO:0000313" key="4">
    <source>
        <dbReference type="EMBL" id="KAJ6850985.1"/>
    </source>
</evidence>
<dbReference type="InterPro" id="IPR021133">
    <property type="entry name" value="HEAT_type_2"/>
</dbReference>
<feature type="domain" description="U-box" evidence="3">
    <location>
        <begin position="71"/>
        <end position="342"/>
    </location>
</feature>
<sequence>MSDSSPPTPNNNITTATNNKTHSPSLIICPCQTKLEETPTLVELMKAENVDSNYDAAAMKRSVKEINFGGHAEKAAAATEIKRLAKADGRTKRLLAELGIVPPLVAMMVEHKELRCRRLAVDALVELASGSFRNKKLIVEAGLLSKLPQLMRSKALARDRQLALLLCSVSSLAKTQFPLDPRRFLLPFLVETLDDEDPACEEVKRTCVATLYNLSAKLDNARPIVASGAVRSLLKLMSTSTSASEGALATLGNLAASATGKDAIGSEPSVVEALAEILAWDDKPRCQELAAYLLMVVAHRSTAQREMMSRSAGVVPRLLEVALLGSPLARKRALKLLQWFKDDRGTTRVAAHSGPQAQARMVLRCSSSPMAEEDVEEGRRAVRAMVKQSLDRNMETITRRAAGVVEGPLGIKSLVATSSSKSLPY</sequence>
<evidence type="ECO:0000256" key="1">
    <source>
        <dbReference type="PROSITE-ProRule" id="PRU00103"/>
    </source>
</evidence>
<dbReference type="InterPro" id="IPR000225">
    <property type="entry name" value="Armadillo"/>
</dbReference>
<proteinExistence type="predicted"/>
<evidence type="ECO:0000256" key="2">
    <source>
        <dbReference type="PROSITE-ProRule" id="PRU00259"/>
    </source>
</evidence>
<gene>
    <name evidence="4" type="ORF">M6B38_262585</name>
</gene>
<accession>A0AAX6IF43</accession>
<dbReference type="Gene3D" id="1.25.10.10">
    <property type="entry name" value="Leucine-rich Repeat Variant"/>
    <property type="match status" value="2"/>
</dbReference>
<protein>
    <recommendedName>
        <fullName evidence="3">U-box domain-containing protein</fullName>
    </recommendedName>
</protein>